<dbReference type="InterPro" id="IPR000528">
    <property type="entry name" value="Plant_nsLTP"/>
</dbReference>
<evidence type="ECO:0000256" key="1">
    <source>
        <dbReference type="ARBA" id="ARBA00009748"/>
    </source>
</evidence>
<keyword evidence="2" id="KW-1015">Disulfide bond</keyword>
<dbReference type="PANTHER" id="PTHR33076">
    <property type="entry name" value="NON-SPECIFIC LIPID-TRANSFER PROTEIN 2-RELATED"/>
    <property type="match status" value="1"/>
</dbReference>
<name>A0A2C9U7K1_MANES</name>
<keyword evidence="6" id="KW-1185">Reference proteome</keyword>
<gene>
    <name evidence="5" type="ORF">MANES_16G001900v8</name>
</gene>
<dbReference type="EMBL" id="CM004402">
    <property type="protein sequence ID" value="OAY25869.1"/>
    <property type="molecule type" value="Genomic_DNA"/>
</dbReference>
<evidence type="ECO:0000259" key="4">
    <source>
        <dbReference type="Pfam" id="PF00234"/>
    </source>
</evidence>
<dbReference type="CDD" id="cd01960">
    <property type="entry name" value="nsLTP1"/>
    <property type="match status" value="1"/>
</dbReference>
<dbReference type="OMA" id="INCDTIK"/>
<dbReference type="Pfam" id="PF00234">
    <property type="entry name" value="Tryp_alpha_amyl"/>
    <property type="match status" value="1"/>
</dbReference>
<keyword evidence="3" id="KW-0732">Signal</keyword>
<dbReference type="Gramene" id="Manes.16G001900.1.v8.1">
    <property type="protein sequence ID" value="Manes.16G001900.1.v8.1.CDS.1"/>
    <property type="gene ID" value="Manes.16G001900.v8.1"/>
</dbReference>
<dbReference type="AlphaFoldDB" id="A0A2C9U7K1"/>
<reference evidence="6" key="1">
    <citation type="journal article" date="2016" name="Nat. Biotechnol.">
        <title>Sequencing wild and cultivated cassava and related species reveals extensive interspecific hybridization and genetic diversity.</title>
        <authorList>
            <person name="Bredeson J.V."/>
            <person name="Lyons J.B."/>
            <person name="Prochnik S.E."/>
            <person name="Wu G.A."/>
            <person name="Ha C.M."/>
            <person name="Edsinger-Gonzales E."/>
            <person name="Grimwood J."/>
            <person name="Schmutz J."/>
            <person name="Rabbi I.Y."/>
            <person name="Egesi C."/>
            <person name="Nauluvula P."/>
            <person name="Lebot V."/>
            <person name="Ndunguru J."/>
            <person name="Mkamilo G."/>
            <person name="Bart R.S."/>
            <person name="Setter T.L."/>
            <person name="Gleadow R.M."/>
            <person name="Kulakow P."/>
            <person name="Ferguson M.E."/>
            <person name="Rounsley S."/>
            <person name="Rokhsar D.S."/>
        </authorList>
    </citation>
    <scope>NUCLEOTIDE SEQUENCE [LARGE SCALE GENOMIC DNA]</scope>
    <source>
        <strain evidence="6">cv. AM560-2</strain>
    </source>
</reference>
<dbReference type="GO" id="GO:0006869">
    <property type="term" value="P:lipid transport"/>
    <property type="evidence" value="ECO:0007669"/>
    <property type="project" value="InterPro"/>
</dbReference>
<feature type="domain" description="Bifunctional inhibitor/plant lipid transfer protein/seed storage helical" evidence="4">
    <location>
        <begin position="26"/>
        <end position="99"/>
    </location>
</feature>
<evidence type="ECO:0000313" key="6">
    <source>
        <dbReference type="Proteomes" id="UP000091857"/>
    </source>
</evidence>
<feature type="signal peptide" evidence="3">
    <location>
        <begin position="1"/>
        <end position="23"/>
    </location>
</feature>
<sequence>MKMMSLWGLGLALLVVTANQVHASVCPEVISALSPCHDFLVGSDQSPTSSCCVSAQNLNSGATDQPKRTHLCECFQQLIYILGIKVDKAKQLPTLCSIHNAVPVDPNVDCTK</sequence>
<feature type="chain" id="PRO_5012926019" description="Bifunctional inhibitor/plant lipid transfer protein/seed storage helical domain-containing protein" evidence="3">
    <location>
        <begin position="24"/>
        <end position="112"/>
    </location>
</feature>
<dbReference type="PRINTS" id="PR00382">
    <property type="entry name" value="LIPIDTRNSFER"/>
</dbReference>
<dbReference type="InterPro" id="IPR036312">
    <property type="entry name" value="Bifun_inhib/LTP/seed_sf"/>
</dbReference>
<dbReference type="Gene3D" id="1.10.110.10">
    <property type="entry name" value="Plant lipid-transfer and hydrophobic proteins"/>
    <property type="match status" value="1"/>
</dbReference>
<evidence type="ECO:0000313" key="5">
    <source>
        <dbReference type="EMBL" id="OAY25869.1"/>
    </source>
</evidence>
<dbReference type="STRING" id="3983.A0A2C9U7K1"/>
<comment type="caution">
    <text evidence="5">The sequence shown here is derived from an EMBL/GenBank/DDBJ whole genome shotgun (WGS) entry which is preliminary data.</text>
</comment>
<evidence type="ECO:0000256" key="3">
    <source>
        <dbReference type="SAM" id="SignalP"/>
    </source>
</evidence>
<evidence type="ECO:0000256" key="2">
    <source>
        <dbReference type="ARBA" id="ARBA00023157"/>
    </source>
</evidence>
<organism evidence="5 6">
    <name type="scientific">Manihot esculenta</name>
    <name type="common">Cassava</name>
    <name type="synonym">Jatropha manihot</name>
    <dbReference type="NCBI Taxonomy" id="3983"/>
    <lineage>
        <taxon>Eukaryota</taxon>
        <taxon>Viridiplantae</taxon>
        <taxon>Streptophyta</taxon>
        <taxon>Embryophyta</taxon>
        <taxon>Tracheophyta</taxon>
        <taxon>Spermatophyta</taxon>
        <taxon>Magnoliopsida</taxon>
        <taxon>eudicotyledons</taxon>
        <taxon>Gunneridae</taxon>
        <taxon>Pentapetalae</taxon>
        <taxon>rosids</taxon>
        <taxon>fabids</taxon>
        <taxon>Malpighiales</taxon>
        <taxon>Euphorbiaceae</taxon>
        <taxon>Crotonoideae</taxon>
        <taxon>Manihoteae</taxon>
        <taxon>Manihot</taxon>
    </lineage>
</organism>
<protein>
    <recommendedName>
        <fullName evidence="4">Bifunctional inhibitor/plant lipid transfer protein/seed storage helical domain-containing protein</fullName>
    </recommendedName>
</protein>
<dbReference type="GO" id="GO:0008289">
    <property type="term" value="F:lipid binding"/>
    <property type="evidence" value="ECO:0007669"/>
    <property type="project" value="InterPro"/>
</dbReference>
<accession>A0A2C9U7K1</accession>
<proteinExistence type="inferred from homology"/>
<dbReference type="InterPro" id="IPR016140">
    <property type="entry name" value="Bifunc_inhib/LTP/seed_store"/>
</dbReference>
<comment type="similarity">
    <text evidence="1">Belongs to the plant LTP family.</text>
</comment>
<dbReference type="SUPFAM" id="SSF47699">
    <property type="entry name" value="Bifunctional inhibitor/lipid-transfer protein/seed storage 2S albumin"/>
    <property type="match status" value="1"/>
</dbReference>
<dbReference type="Proteomes" id="UP000091857">
    <property type="component" value="Chromosome 16"/>
</dbReference>